<accession>A0ABW9CQR1</accession>
<gene>
    <name evidence="2" type="ORF">PQR08_26145</name>
</gene>
<evidence type="ECO:0000256" key="1">
    <source>
        <dbReference type="SAM" id="MobiDB-lite"/>
    </source>
</evidence>
<evidence type="ECO:0000313" key="2">
    <source>
        <dbReference type="EMBL" id="MFM0520911.1"/>
    </source>
</evidence>
<comment type="caution">
    <text evidence="2">The sequence shown here is derived from an EMBL/GenBank/DDBJ whole genome shotgun (WGS) entry which is preliminary data.</text>
</comment>
<dbReference type="EMBL" id="JAQQDB010000028">
    <property type="protein sequence ID" value="MFM0520911.1"/>
    <property type="molecule type" value="Genomic_DNA"/>
</dbReference>
<sequence length="153" mass="16607">MAIDAIVANMDPVWTSTVEDTKPAVRYEQSAALKRFLQSVRDDGYPLLLMSELNAETLNDAISETLGDDGITYFSSILSSSACMSRYEVALHTLATPAHRVVAVGVDEREMEEARSSGITQCVPLSDALRRGDARFGPSDRNESVESAQSFSG</sequence>
<feature type="compositionally biased region" description="Basic and acidic residues" evidence="1">
    <location>
        <begin position="131"/>
        <end position="144"/>
    </location>
</feature>
<name>A0ABW9CQR1_9BURK</name>
<dbReference type="Proteomes" id="UP001629462">
    <property type="component" value="Unassembled WGS sequence"/>
</dbReference>
<reference evidence="2 3" key="1">
    <citation type="journal article" date="2024" name="Chem. Sci.">
        <title>Discovery of megapolipeptins by genome mining of a Burkholderiales bacteria collection.</title>
        <authorList>
            <person name="Paulo B.S."/>
            <person name="Recchia M.J.J."/>
            <person name="Lee S."/>
            <person name="Fergusson C.H."/>
            <person name="Romanowski S.B."/>
            <person name="Hernandez A."/>
            <person name="Krull N."/>
            <person name="Liu D.Y."/>
            <person name="Cavanagh H."/>
            <person name="Bos A."/>
            <person name="Gray C.A."/>
            <person name="Murphy B.T."/>
            <person name="Linington R.G."/>
            <person name="Eustaquio A.S."/>
        </authorList>
    </citation>
    <scope>NUCLEOTIDE SEQUENCE [LARGE SCALE GENOMIC DNA]</scope>
    <source>
        <strain evidence="2 3">RL17-374-BIF-D</strain>
    </source>
</reference>
<organism evidence="2 3">
    <name type="scientific">Caballeronia jiangsuensis</name>
    <dbReference type="NCBI Taxonomy" id="1458357"/>
    <lineage>
        <taxon>Bacteria</taxon>
        <taxon>Pseudomonadati</taxon>
        <taxon>Pseudomonadota</taxon>
        <taxon>Betaproteobacteria</taxon>
        <taxon>Burkholderiales</taxon>
        <taxon>Burkholderiaceae</taxon>
        <taxon>Caballeronia</taxon>
    </lineage>
</organism>
<protein>
    <submittedName>
        <fullName evidence="2">Uncharacterized protein</fullName>
    </submittedName>
</protein>
<dbReference type="RefSeq" id="WP_250487623.1">
    <property type="nucleotide sequence ID" value="NZ_JAQQDB010000028.1"/>
</dbReference>
<feature type="region of interest" description="Disordered" evidence="1">
    <location>
        <begin position="131"/>
        <end position="153"/>
    </location>
</feature>
<evidence type="ECO:0000313" key="3">
    <source>
        <dbReference type="Proteomes" id="UP001629462"/>
    </source>
</evidence>
<proteinExistence type="predicted"/>
<keyword evidence="3" id="KW-1185">Reference proteome</keyword>